<comment type="caution">
    <text evidence="14">The sequence shown here is derived from an EMBL/GenBank/DDBJ whole genome shotgun (WGS) entry which is preliminary data.</text>
</comment>
<feature type="site" description="Interaction with substrate tRNA" evidence="10">
    <location>
        <position position="128"/>
    </location>
</feature>
<evidence type="ECO:0000256" key="6">
    <source>
        <dbReference type="ARBA" id="ARBA00022741"/>
    </source>
</evidence>
<comment type="function">
    <text evidence="2 10 12">Catalyzes the transfer of a dimethylallyl group onto the adenine at position 37 in tRNAs that read codons beginning with uridine, leading to the formation of N6-(dimethylallyl)adenosine (i(6)A).</text>
</comment>
<dbReference type="Proteomes" id="UP001595886">
    <property type="component" value="Unassembled WGS sequence"/>
</dbReference>
<feature type="site" description="Interaction with substrate tRNA" evidence="10">
    <location>
        <position position="106"/>
    </location>
</feature>
<evidence type="ECO:0000256" key="13">
    <source>
        <dbReference type="RuleBase" id="RU003785"/>
    </source>
</evidence>
<sequence>MNPIDRRPCAIFLMGPTASGKTALACALAERFALQLVSVDSALVYRGLDIGTAKPDAATLARHPHRLIDIRDPSQPYSAAEFRADALVAMEEITRAGSTPLLVGGTGLYFRALEYGLSALPEADPGVRARLAEEAARSGWPALHARLAAVDAPAAARIRPNDAQRIQRALEVIELTGRPLSAQQEGRRERPPWRILKLALLPADRAPLHAAIAARFEAMLGAGFVEEARRVLAEVGPQFDLPAMRAVGYRQIWPYLAGEIGRGEFVQRAIFATRQLAKRQVTWLRSELDARIFTPNGADLTEHAARAVSDFLP</sequence>
<keyword evidence="4 10" id="KW-0808">Transferase</keyword>
<keyword evidence="7 10" id="KW-0067">ATP-binding</keyword>
<dbReference type="SUPFAM" id="SSF52540">
    <property type="entry name" value="P-loop containing nucleoside triphosphate hydrolases"/>
    <property type="match status" value="1"/>
</dbReference>
<dbReference type="InterPro" id="IPR039657">
    <property type="entry name" value="Dimethylallyltransferase"/>
</dbReference>
<proteinExistence type="inferred from homology"/>
<name>A0ABV9QYP8_9GAMM</name>
<organism evidence="14 15">
    <name type="scientific">Dokdonella ginsengisoli</name>
    <dbReference type="NCBI Taxonomy" id="363846"/>
    <lineage>
        <taxon>Bacteria</taxon>
        <taxon>Pseudomonadati</taxon>
        <taxon>Pseudomonadota</taxon>
        <taxon>Gammaproteobacteria</taxon>
        <taxon>Lysobacterales</taxon>
        <taxon>Rhodanobacteraceae</taxon>
        <taxon>Dokdonella</taxon>
    </lineage>
</organism>
<keyword evidence="15" id="KW-1185">Reference proteome</keyword>
<dbReference type="PANTHER" id="PTHR11088:SF60">
    <property type="entry name" value="TRNA DIMETHYLALLYLTRANSFERASE"/>
    <property type="match status" value="1"/>
</dbReference>
<evidence type="ECO:0000256" key="8">
    <source>
        <dbReference type="ARBA" id="ARBA00022842"/>
    </source>
</evidence>
<dbReference type="RefSeq" id="WP_380020484.1">
    <property type="nucleotide sequence ID" value="NZ_JBHSHD010000007.1"/>
</dbReference>
<evidence type="ECO:0000256" key="2">
    <source>
        <dbReference type="ARBA" id="ARBA00003213"/>
    </source>
</evidence>
<evidence type="ECO:0000256" key="7">
    <source>
        <dbReference type="ARBA" id="ARBA00022840"/>
    </source>
</evidence>
<comment type="cofactor">
    <cofactor evidence="1 10">
        <name>Mg(2+)</name>
        <dbReference type="ChEBI" id="CHEBI:18420"/>
    </cofactor>
</comment>
<accession>A0ABV9QYP8</accession>
<evidence type="ECO:0000256" key="12">
    <source>
        <dbReference type="RuleBase" id="RU003784"/>
    </source>
</evidence>
<dbReference type="Gene3D" id="1.10.20.140">
    <property type="match status" value="1"/>
</dbReference>
<feature type="region of interest" description="Interaction with substrate tRNA" evidence="10">
    <location>
        <begin position="164"/>
        <end position="168"/>
    </location>
</feature>
<feature type="region of interest" description="Interaction with substrate tRNA" evidence="10">
    <location>
        <begin position="40"/>
        <end position="43"/>
    </location>
</feature>
<gene>
    <name evidence="10 14" type="primary">miaA</name>
    <name evidence="14" type="ORF">ACFO6Q_09790</name>
</gene>
<dbReference type="GO" id="GO:0052381">
    <property type="term" value="F:tRNA dimethylallyltransferase activity"/>
    <property type="evidence" value="ECO:0007669"/>
    <property type="project" value="UniProtKB-EC"/>
</dbReference>
<evidence type="ECO:0000313" key="15">
    <source>
        <dbReference type="Proteomes" id="UP001595886"/>
    </source>
</evidence>
<feature type="binding site" evidence="10">
    <location>
        <begin position="15"/>
        <end position="22"/>
    </location>
    <ligand>
        <name>ATP</name>
        <dbReference type="ChEBI" id="CHEBI:30616"/>
    </ligand>
</feature>
<evidence type="ECO:0000256" key="5">
    <source>
        <dbReference type="ARBA" id="ARBA00022694"/>
    </source>
</evidence>
<evidence type="ECO:0000313" key="14">
    <source>
        <dbReference type="EMBL" id="MFC4820617.1"/>
    </source>
</evidence>
<evidence type="ECO:0000256" key="11">
    <source>
        <dbReference type="RuleBase" id="RU003783"/>
    </source>
</evidence>
<keyword evidence="8 10" id="KW-0460">Magnesium</keyword>
<evidence type="ECO:0000256" key="9">
    <source>
        <dbReference type="ARBA" id="ARBA00049563"/>
    </source>
</evidence>
<dbReference type="NCBIfam" id="TIGR00174">
    <property type="entry name" value="miaA"/>
    <property type="match status" value="1"/>
</dbReference>
<reference evidence="15" key="1">
    <citation type="journal article" date="2019" name="Int. J. Syst. Evol. Microbiol.">
        <title>The Global Catalogue of Microorganisms (GCM) 10K type strain sequencing project: providing services to taxonomists for standard genome sequencing and annotation.</title>
        <authorList>
            <consortium name="The Broad Institute Genomics Platform"/>
            <consortium name="The Broad Institute Genome Sequencing Center for Infectious Disease"/>
            <person name="Wu L."/>
            <person name="Ma J."/>
        </authorList>
    </citation>
    <scope>NUCLEOTIDE SEQUENCE [LARGE SCALE GENOMIC DNA]</scope>
    <source>
        <strain evidence="15">CCUG 30340</strain>
    </source>
</reference>
<keyword evidence="6 10" id="KW-0547">Nucleotide-binding</keyword>
<dbReference type="EC" id="2.5.1.75" evidence="10"/>
<protein>
    <recommendedName>
        <fullName evidence="10">tRNA dimethylallyltransferase</fullName>
        <ecNumber evidence="10">2.5.1.75</ecNumber>
    </recommendedName>
    <alternativeName>
        <fullName evidence="10">Dimethylallyl diphosphate:tRNA dimethylallyltransferase</fullName>
        <shortName evidence="10">DMAPP:tRNA dimethylallyltransferase</shortName>
        <shortName evidence="10">DMATase</shortName>
    </alternativeName>
    <alternativeName>
        <fullName evidence="10">Isopentenyl-diphosphate:tRNA isopentenyltransferase</fullName>
        <shortName evidence="10">IPP transferase</shortName>
        <shortName evidence="10">IPPT</shortName>
        <shortName evidence="10">IPTase</shortName>
    </alternativeName>
</protein>
<dbReference type="HAMAP" id="MF_00185">
    <property type="entry name" value="IPP_trans"/>
    <property type="match status" value="1"/>
</dbReference>
<comment type="catalytic activity">
    <reaction evidence="9 10 11">
        <text>adenosine(37) in tRNA + dimethylallyl diphosphate = N(6)-dimethylallyladenosine(37) in tRNA + diphosphate</text>
        <dbReference type="Rhea" id="RHEA:26482"/>
        <dbReference type="Rhea" id="RHEA-COMP:10162"/>
        <dbReference type="Rhea" id="RHEA-COMP:10375"/>
        <dbReference type="ChEBI" id="CHEBI:33019"/>
        <dbReference type="ChEBI" id="CHEBI:57623"/>
        <dbReference type="ChEBI" id="CHEBI:74411"/>
        <dbReference type="ChEBI" id="CHEBI:74415"/>
        <dbReference type="EC" id="2.5.1.75"/>
    </reaction>
</comment>
<feature type="binding site" evidence="10">
    <location>
        <begin position="17"/>
        <end position="22"/>
    </location>
    <ligand>
        <name>substrate</name>
    </ligand>
</feature>
<dbReference type="Gene3D" id="3.40.50.300">
    <property type="entry name" value="P-loop containing nucleotide triphosphate hydrolases"/>
    <property type="match status" value="1"/>
</dbReference>
<evidence type="ECO:0000256" key="4">
    <source>
        <dbReference type="ARBA" id="ARBA00022679"/>
    </source>
</evidence>
<dbReference type="Pfam" id="PF01715">
    <property type="entry name" value="IPPT"/>
    <property type="match status" value="1"/>
</dbReference>
<dbReference type="EMBL" id="JBHSHD010000007">
    <property type="protein sequence ID" value="MFC4820617.1"/>
    <property type="molecule type" value="Genomic_DNA"/>
</dbReference>
<dbReference type="InterPro" id="IPR018022">
    <property type="entry name" value="IPT"/>
</dbReference>
<evidence type="ECO:0000256" key="10">
    <source>
        <dbReference type="HAMAP-Rule" id="MF_00185"/>
    </source>
</evidence>
<comment type="similarity">
    <text evidence="3 10 13">Belongs to the IPP transferase family.</text>
</comment>
<comment type="caution">
    <text evidence="10">Lacks conserved residue(s) required for the propagation of feature annotation.</text>
</comment>
<keyword evidence="5 10" id="KW-0819">tRNA processing</keyword>
<dbReference type="InterPro" id="IPR027417">
    <property type="entry name" value="P-loop_NTPase"/>
</dbReference>
<evidence type="ECO:0000256" key="3">
    <source>
        <dbReference type="ARBA" id="ARBA00005842"/>
    </source>
</evidence>
<comment type="subunit">
    <text evidence="10">Monomer.</text>
</comment>
<evidence type="ECO:0000256" key="1">
    <source>
        <dbReference type="ARBA" id="ARBA00001946"/>
    </source>
</evidence>
<dbReference type="PANTHER" id="PTHR11088">
    <property type="entry name" value="TRNA DIMETHYLALLYLTRANSFERASE"/>
    <property type="match status" value="1"/>
</dbReference>